<keyword evidence="1" id="KW-0805">Transcription regulation</keyword>
<dbReference type="InterPro" id="IPR050707">
    <property type="entry name" value="HTH_MetabolicPath_Reg"/>
</dbReference>
<feature type="domain" description="HTH iclR-type" evidence="4">
    <location>
        <begin position="3"/>
        <end position="65"/>
    </location>
</feature>
<dbReference type="PROSITE" id="PS51078">
    <property type="entry name" value="ICLR_ED"/>
    <property type="match status" value="1"/>
</dbReference>
<dbReference type="SUPFAM" id="SSF46785">
    <property type="entry name" value="Winged helix' DNA-binding domain"/>
    <property type="match status" value="1"/>
</dbReference>
<dbReference type="SMART" id="SM00346">
    <property type="entry name" value="HTH_ICLR"/>
    <property type="match status" value="1"/>
</dbReference>
<dbReference type="PANTHER" id="PTHR30136">
    <property type="entry name" value="HELIX-TURN-HELIX TRANSCRIPTIONAL REGULATOR, ICLR FAMILY"/>
    <property type="match status" value="1"/>
</dbReference>
<dbReference type="InterPro" id="IPR036390">
    <property type="entry name" value="WH_DNA-bd_sf"/>
</dbReference>
<feature type="domain" description="IclR-ED" evidence="5">
    <location>
        <begin position="66"/>
        <end position="248"/>
    </location>
</feature>
<keyword evidence="3" id="KW-0804">Transcription</keyword>
<dbReference type="InterPro" id="IPR005471">
    <property type="entry name" value="Tscrpt_reg_IclR_N"/>
</dbReference>
<evidence type="ECO:0000313" key="6">
    <source>
        <dbReference type="EMBL" id="MBP2258888.1"/>
    </source>
</evidence>
<proteinExistence type="predicted"/>
<dbReference type="Pfam" id="PF09339">
    <property type="entry name" value="HTH_IclR"/>
    <property type="match status" value="1"/>
</dbReference>
<dbReference type="GO" id="GO:0003677">
    <property type="term" value="F:DNA binding"/>
    <property type="evidence" value="ECO:0007669"/>
    <property type="project" value="UniProtKB-KW"/>
</dbReference>
<evidence type="ECO:0000256" key="3">
    <source>
        <dbReference type="ARBA" id="ARBA00023163"/>
    </source>
</evidence>
<evidence type="ECO:0000259" key="5">
    <source>
        <dbReference type="PROSITE" id="PS51078"/>
    </source>
</evidence>
<dbReference type="RefSeq" id="WP_226371627.1">
    <property type="nucleotide sequence ID" value="NZ_JAGIKX010000040.1"/>
</dbReference>
<dbReference type="InterPro" id="IPR014757">
    <property type="entry name" value="Tscrpt_reg_IclR_C"/>
</dbReference>
<dbReference type="EMBL" id="JAGIKX010000040">
    <property type="protein sequence ID" value="MBP2258888.1"/>
    <property type="molecule type" value="Genomic_DNA"/>
</dbReference>
<name>A0ABS4SBK7_9BACI</name>
<dbReference type="Gene3D" id="1.10.10.10">
    <property type="entry name" value="Winged helix-like DNA-binding domain superfamily/Winged helix DNA-binding domain"/>
    <property type="match status" value="1"/>
</dbReference>
<accession>A0ABS4SBK7</accession>
<dbReference type="SUPFAM" id="SSF55781">
    <property type="entry name" value="GAF domain-like"/>
    <property type="match status" value="1"/>
</dbReference>
<dbReference type="Pfam" id="PF01614">
    <property type="entry name" value="IclR_C"/>
    <property type="match status" value="1"/>
</dbReference>
<reference evidence="6 7" key="1">
    <citation type="submission" date="2021-03" db="EMBL/GenBank/DDBJ databases">
        <title>Genomic Encyclopedia of Type Strains, Phase IV (KMG-IV): sequencing the most valuable type-strain genomes for metagenomic binning, comparative biology and taxonomic classification.</title>
        <authorList>
            <person name="Goeker M."/>
        </authorList>
    </citation>
    <scope>NUCLEOTIDE SEQUENCE [LARGE SCALE GENOMIC DNA]</scope>
    <source>
        <strain evidence="6 7">DSM 25790</strain>
    </source>
</reference>
<keyword evidence="7" id="KW-1185">Reference proteome</keyword>
<dbReference type="Proteomes" id="UP001519294">
    <property type="component" value="Unassembled WGS sequence"/>
</dbReference>
<comment type="caution">
    <text evidence="6">The sequence shown here is derived from an EMBL/GenBank/DDBJ whole genome shotgun (WGS) entry which is preliminary data.</text>
</comment>
<keyword evidence="2 6" id="KW-0238">DNA-binding</keyword>
<dbReference type="Gene3D" id="3.30.450.40">
    <property type="match status" value="1"/>
</dbReference>
<dbReference type="InterPro" id="IPR029016">
    <property type="entry name" value="GAF-like_dom_sf"/>
</dbReference>
<dbReference type="PROSITE" id="PS51077">
    <property type="entry name" value="HTH_ICLR"/>
    <property type="match status" value="1"/>
</dbReference>
<dbReference type="InterPro" id="IPR036388">
    <property type="entry name" value="WH-like_DNA-bd_sf"/>
</dbReference>
<evidence type="ECO:0000313" key="7">
    <source>
        <dbReference type="Proteomes" id="UP001519294"/>
    </source>
</evidence>
<dbReference type="PANTHER" id="PTHR30136:SF24">
    <property type="entry name" value="HTH-TYPE TRANSCRIPTIONAL REPRESSOR ALLR"/>
    <property type="match status" value="1"/>
</dbReference>
<protein>
    <submittedName>
        <fullName evidence="6">DNA-binding IclR family transcriptional regulator</fullName>
    </submittedName>
</protein>
<gene>
    <name evidence="6" type="ORF">J2Z81_002876</name>
</gene>
<sequence length="250" mass="28820">MILKTLDNAIQVLNCFTKEKKAWGVRELARKLETSHTAINRILVTFEKNNFLTQDPETKKYHLGLKFVEFSEIVRGQFSITEAIEPIMQEISRKTRESIFLTWKENDVGVTLGMAESEERIKFSVSIGTRTPLYVGASCKVMMAYLSREEQLSIIDKGLRKFTENTPQNKEQLLKELDEIKEQGWSFTDGEYSDQVFGLGVPIFDTNGRIIASITIAGPEYRITEEKKIEMLELLLVEIKSIQQVFYNYI</sequence>
<evidence type="ECO:0000259" key="4">
    <source>
        <dbReference type="PROSITE" id="PS51077"/>
    </source>
</evidence>
<organism evidence="6 7">
    <name type="scientific">Virgibacillus alimentarius</name>
    <dbReference type="NCBI Taxonomy" id="698769"/>
    <lineage>
        <taxon>Bacteria</taxon>
        <taxon>Bacillati</taxon>
        <taxon>Bacillota</taxon>
        <taxon>Bacilli</taxon>
        <taxon>Bacillales</taxon>
        <taxon>Bacillaceae</taxon>
        <taxon>Virgibacillus</taxon>
    </lineage>
</organism>
<evidence type="ECO:0000256" key="2">
    <source>
        <dbReference type="ARBA" id="ARBA00023125"/>
    </source>
</evidence>
<evidence type="ECO:0000256" key="1">
    <source>
        <dbReference type="ARBA" id="ARBA00023015"/>
    </source>
</evidence>